<evidence type="ECO:0000256" key="3">
    <source>
        <dbReference type="SAM" id="SignalP"/>
    </source>
</evidence>
<accession>A0AAW0FF72</accession>
<dbReference type="Proteomes" id="UP001385951">
    <property type="component" value="Unassembled WGS sequence"/>
</dbReference>
<name>A0AAW0FF72_9APHY</name>
<protein>
    <recommendedName>
        <fullName evidence="6">ER membrane protein complex subunit 7 beta-sandwich domain-containing protein</fullName>
    </recommendedName>
</protein>
<feature type="region of interest" description="Disordered" evidence="1">
    <location>
        <begin position="216"/>
        <end position="249"/>
    </location>
</feature>
<feature type="compositionally biased region" description="Polar residues" evidence="1">
    <location>
        <begin position="232"/>
        <end position="249"/>
    </location>
</feature>
<evidence type="ECO:0008006" key="6">
    <source>
        <dbReference type="Google" id="ProtNLM"/>
    </source>
</evidence>
<keyword evidence="2" id="KW-0472">Membrane</keyword>
<evidence type="ECO:0000256" key="1">
    <source>
        <dbReference type="SAM" id="MobiDB-lite"/>
    </source>
</evidence>
<evidence type="ECO:0000313" key="5">
    <source>
        <dbReference type="Proteomes" id="UP001385951"/>
    </source>
</evidence>
<feature type="chain" id="PRO_5043889192" description="ER membrane protein complex subunit 7 beta-sandwich domain-containing protein" evidence="3">
    <location>
        <begin position="18"/>
        <end position="262"/>
    </location>
</feature>
<evidence type="ECO:0000256" key="2">
    <source>
        <dbReference type="SAM" id="Phobius"/>
    </source>
</evidence>
<evidence type="ECO:0000313" key="4">
    <source>
        <dbReference type="EMBL" id="KAK7677539.1"/>
    </source>
</evidence>
<dbReference type="AlphaFoldDB" id="A0AAW0FF72"/>
<keyword evidence="2" id="KW-1133">Transmembrane helix</keyword>
<feature type="transmembrane region" description="Helical" evidence="2">
    <location>
        <begin position="181"/>
        <end position="202"/>
    </location>
</feature>
<proteinExistence type="predicted"/>
<reference evidence="4 5" key="1">
    <citation type="submission" date="2022-09" db="EMBL/GenBank/DDBJ databases">
        <authorList>
            <person name="Palmer J.M."/>
        </authorList>
    </citation>
    <scope>NUCLEOTIDE SEQUENCE [LARGE SCALE GENOMIC DNA]</scope>
    <source>
        <strain evidence="4 5">DSM 7382</strain>
    </source>
</reference>
<keyword evidence="5" id="KW-1185">Reference proteome</keyword>
<keyword evidence="2" id="KW-0812">Transmembrane</keyword>
<gene>
    <name evidence="4" type="ORF">QCA50_019447</name>
</gene>
<comment type="caution">
    <text evidence="4">The sequence shown here is derived from an EMBL/GenBank/DDBJ whole genome shotgun (WGS) entry which is preliminary data.</text>
</comment>
<organism evidence="4 5">
    <name type="scientific">Cerrena zonata</name>
    <dbReference type="NCBI Taxonomy" id="2478898"/>
    <lineage>
        <taxon>Eukaryota</taxon>
        <taxon>Fungi</taxon>
        <taxon>Dikarya</taxon>
        <taxon>Basidiomycota</taxon>
        <taxon>Agaricomycotina</taxon>
        <taxon>Agaricomycetes</taxon>
        <taxon>Polyporales</taxon>
        <taxon>Cerrenaceae</taxon>
        <taxon>Cerrena</taxon>
    </lineage>
</organism>
<keyword evidence="3" id="KW-0732">Signal</keyword>
<feature type="signal peptide" evidence="3">
    <location>
        <begin position="1"/>
        <end position="17"/>
    </location>
</feature>
<sequence>MFKIAIIAFYCVLLCAAASIGFVGQFVNVPAEAIQSQNEPLNKDNRVLNGLNYQSRFDISLSSLEKNYDFKVDKSVLNKQYKFKFDDLTSGEYELIVSSYDFNLAGNRYRVIVNETEQAVNVYQDDLLADTYNETSVQAVDYIHPLVIEVVDFKQYYEQQLGGVADIILSSPFGFIFKNRVYTIMFIVMGATIVAPYILEYISPNFAEEYNRIKEESGQAKTSHPDSAPIAPTQNISNKQTKASQGRNLQTNNNRFEYITIE</sequence>
<dbReference type="EMBL" id="JASBNA010000086">
    <property type="protein sequence ID" value="KAK7677539.1"/>
    <property type="molecule type" value="Genomic_DNA"/>
</dbReference>